<gene>
    <name evidence="2" type="ORF">ACJMK2_012715</name>
</gene>
<dbReference type="AlphaFoldDB" id="A0ABD3V943"/>
<accession>A0ABD3V943</accession>
<dbReference type="EMBL" id="JBJQND010000013">
    <property type="protein sequence ID" value="KAL3858104.1"/>
    <property type="molecule type" value="Genomic_DNA"/>
</dbReference>
<sequence>MQGVNTTTPHLPMLNDRFYLESSVPREPPERSWNRLQKVLIDYPRDKHLLHRQTLWNFHKINRGAFRSQVCSLPDIPFRYKRTFRDCRSIGVQTDKSEYDLDRHSKFERPCMILPRINDPETNDISSPHRSIRPPGPLISPELSRRTSRNSFDSLSKLSERDLCIDIDTETIRKTVDSGTMTDFEPIRKKKKSLKTKKTNTPIINTHSKITDAIMEDKDSDGTENLKSVKFVDKMDKSTETSLELEQNESERVPTPVSMSSPHSFASTNIYAENVGSSSQFTLGDPLSIVDFLSKASDGCSSDHDKSSSEKNHGTIGKKRKKYKETKYNEADRIWFEKIAGDKEVVDLSAYDNFARTRPTLETVPEINDKPKITFTPRISGEYKLARPNAANKYSPVFSKDGTPVKKVGGGVGGVTPRNSKITKARQVLAKSI</sequence>
<evidence type="ECO:0000313" key="3">
    <source>
        <dbReference type="Proteomes" id="UP001634394"/>
    </source>
</evidence>
<keyword evidence="3" id="KW-1185">Reference proteome</keyword>
<name>A0ABD3V943_SINWO</name>
<protein>
    <submittedName>
        <fullName evidence="2">Uncharacterized protein</fullName>
    </submittedName>
</protein>
<feature type="compositionally biased region" description="Basic and acidic residues" evidence="1">
    <location>
        <begin position="301"/>
        <end position="313"/>
    </location>
</feature>
<evidence type="ECO:0000256" key="1">
    <source>
        <dbReference type="SAM" id="MobiDB-lite"/>
    </source>
</evidence>
<feature type="region of interest" description="Disordered" evidence="1">
    <location>
        <begin position="300"/>
        <end position="323"/>
    </location>
</feature>
<proteinExistence type="predicted"/>
<reference evidence="2 3" key="1">
    <citation type="submission" date="2024-11" db="EMBL/GenBank/DDBJ databases">
        <title>Chromosome-level genome assembly of the freshwater bivalve Anodonta woodiana.</title>
        <authorList>
            <person name="Chen X."/>
        </authorList>
    </citation>
    <scope>NUCLEOTIDE SEQUENCE [LARGE SCALE GENOMIC DNA]</scope>
    <source>
        <strain evidence="2">MN2024</strain>
        <tissue evidence="2">Gills</tissue>
    </source>
</reference>
<feature type="region of interest" description="Disordered" evidence="1">
    <location>
        <begin position="238"/>
        <end position="261"/>
    </location>
</feature>
<evidence type="ECO:0000313" key="2">
    <source>
        <dbReference type="EMBL" id="KAL3858104.1"/>
    </source>
</evidence>
<dbReference type="Proteomes" id="UP001634394">
    <property type="component" value="Unassembled WGS sequence"/>
</dbReference>
<organism evidence="2 3">
    <name type="scientific">Sinanodonta woodiana</name>
    <name type="common">Chinese pond mussel</name>
    <name type="synonym">Anodonta woodiana</name>
    <dbReference type="NCBI Taxonomy" id="1069815"/>
    <lineage>
        <taxon>Eukaryota</taxon>
        <taxon>Metazoa</taxon>
        <taxon>Spiralia</taxon>
        <taxon>Lophotrochozoa</taxon>
        <taxon>Mollusca</taxon>
        <taxon>Bivalvia</taxon>
        <taxon>Autobranchia</taxon>
        <taxon>Heteroconchia</taxon>
        <taxon>Palaeoheterodonta</taxon>
        <taxon>Unionida</taxon>
        <taxon>Unionoidea</taxon>
        <taxon>Unionidae</taxon>
        <taxon>Unioninae</taxon>
        <taxon>Sinanodonta</taxon>
    </lineage>
</organism>
<comment type="caution">
    <text evidence="2">The sequence shown here is derived from an EMBL/GenBank/DDBJ whole genome shotgun (WGS) entry which is preliminary data.</text>
</comment>
<feature type="region of interest" description="Disordered" evidence="1">
    <location>
        <begin position="118"/>
        <end position="146"/>
    </location>
</feature>